<keyword evidence="4 6" id="KW-1133">Transmembrane helix</keyword>
<evidence type="ECO:0000256" key="1">
    <source>
        <dbReference type="ARBA" id="ARBA00004651"/>
    </source>
</evidence>
<organism evidence="8 9">
    <name type="scientific">Staphylococcus hyicus</name>
    <dbReference type="NCBI Taxonomy" id="1284"/>
    <lineage>
        <taxon>Bacteria</taxon>
        <taxon>Bacillati</taxon>
        <taxon>Bacillota</taxon>
        <taxon>Bacilli</taxon>
        <taxon>Bacillales</taxon>
        <taxon>Staphylococcaceae</taxon>
        <taxon>Staphylococcus</taxon>
    </lineage>
</organism>
<gene>
    <name evidence="8" type="ORF">BUZ57_05735</name>
</gene>
<feature type="transmembrane region" description="Helical" evidence="6">
    <location>
        <begin position="281"/>
        <end position="301"/>
    </location>
</feature>
<dbReference type="AlphaFoldDB" id="A0A418JJK7"/>
<evidence type="ECO:0000313" key="9">
    <source>
        <dbReference type="Proteomes" id="UP000285625"/>
    </source>
</evidence>
<feature type="transmembrane region" description="Helical" evidence="6">
    <location>
        <begin position="365"/>
        <end position="385"/>
    </location>
</feature>
<dbReference type="RefSeq" id="WP_119635370.1">
    <property type="nucleotide sequence ID" value="NZ_CP118163.1"/>
</dbReference>
<dbReference type="Proteomes" id="UP000285625">
    <property type="component" value="Unassembled WGS sequence"/>
</dbReference>
<feature type="domain" description="Major facilitator superfamily (MFS) profile" evidence="7">
    <location>
        <begin position="9"/>
        <end position="390"/>
    </location>
</feature>
<reference evidence="8 9" key="1">
    <citation type="journal article" date="2016" name="Front. Microbiol.">
        <title>Comprehensive Phylogenetic Analysis of Bovine Non-aureus Staphylococci Species Based on Whole-Genome Sequencing.</title>
        <authorList>
            <person name="Naushad S."/>
            <person name="Barkema H.W."/>
            <person name="Luby C."/>
            <person name="Condas L.A."/>
            <person name="Nobrega D.B."/>
            <person name="Carson D.A."/>
            <person name="De Buck J."/>
        </authorList>
    </citation>
    <scope>NUCLEOTIDE SEQUENCE [LARGE SCALE GENOMIC DNA]</scope>
    <source>
        <strain evidence="8 9">SNUC 5959</strain>
    </source>
</reference>
<feature type="transmembrane region" description="Helical" evidence="6">
    <location>
        <begin position="336"/>
        <end position="359"/>
    </location>
</feature>
<evidence type="ECO:0000256" key="3">
    <source>
        <dbReference type="ARBA" id="ARBA00022692"/>
    </source>
</evidence>
<dbReference type="Gene3D" id="1.20.1250.20">
    <property type="entry name" value="MFS general substrate transporter like domains"/>
    <property type="match status" value="1"/>
</dbReference>
<dbReference type="EMBL" id="QXVO01000013">
    <property type="protein sequence ID" value="RIO46112.1"/>
    <property type="molecule type" value="Genomic_DNA"/>
</dbReference>
<keyword evidence="3 6" id="KW-0812">Transmembrane</keyword>
<keyword evidence="5 6" id="KW-0472">Membrane</keyword>
<dbReference type="PANTHER" id="PTHR23537:SF1">
    <property type="entry name" value="SUGAR TRANSPORTER"/>
    <property type="match status" value="1"/>
</dbReference>
<feature type="transmembrane region" description="Helical" evidence="6">
    <location>
        <begin position="14"/>
        <end position="32"/>
    </location>
</feature>
<protein>
    <submittedName>
        <fullName evidence="8">YbfB/YjiJ family MFS transporter</fullName>
    </submittedName>
</protein>
<dbReference type="InterPro" id="IPR020846">
    <property type="entry name" value="MFS_dom"/>
</dbReference>
<feature type="transmembrane region" description="Helical" evidence="6">
    <location>
        <begin position="169"/>
        <end position="187"/>
    </location>
</feature>
<comment type="subcellular location">
    <subcellularLocation>
        <location evidence="1">Cell membrane</location>
        <topology evidence="1">Multi-pass membrane protein</topology>
    </subcellularLocation>
</comment>
<evidence type="ECO:0000256" key="2">
    <source>
        <dbReference type="ARBA" id="ARBA00022448"/>
    </source>
</evidence>
<comment type="caution">
    <text evidence="8">The sequence shown here is derived from an EMBL/GenBank/DDBJ whole genome shotgun (WGS) entry which is preliminary data.</text>
</comment>
<dbReference type="PANTHER" id="PTHR23537">
    <property type="match status" value="1"/>
</dbReference>
<feature type="transmembrane region" description="Helical" evidence="6">
    <location>
        <begin position="250"/>
        <end position="269"/>
    </location>
</feature>
<dbReference type="GO" id="GO:0005886">
    <property type="term" value="C:plasma membrane"/>
    <property type="evidence" value="ECO:0007669"/>
    <property type="project" value="UniProtKB-SubCell"/>
</dbReference>
<dbReference type="Pfam" id="PF06779">
    <property type="entry name" value="MFS_4"/>
    <property type="match status" value="1"/>
</dbReference>
<evidence type="ECO:0000259" key="7">
    <source>
        <dbReference type="PROSITE" id="PS50850"/>
    </source>
</evidence>
<dbReference type="InterPro" id="IPR010645">
    <property type="entry name" value="MFS_4"/>
</dbReference>
<feature type="transmembrane region" description="Helical" evidence="6">
    <location>
        <begin position="52"/>
        <end position="73"/>
    </location>
</feature>
<sequence>MTEKTETRLAYRQLLMGMITLFVVIALGRFAYTPIMPYMQAATHLGDKDAGLLATFNYLGYLIGAIIPMFCLIRSKVFDLKLYLLLNVITMFLLGITTEFWMWSILRLLNGIASGVGFVLASNVALEALRRAGKHAICGLLYSAVGAGIFASSIFVFFYTDTHNWDMTWMILGGVSFVLACIVMVMLKEPPRMTQNVNKTTHTQRRKYPRAYYITYYLAYFSEGAGYIVTGTFLVALIKAIPELEPYAPLSWMFVGLGAIPSTVMWSIIGEKIGNGRATQMCFVIQVIAVLMPILTSNMFALMISSMLFGSTFLGLTTLFMSQGQKIAYETGNGHVVSLMTFIYSFGQMMAPYVAGVILAHTVGYSTALIFASVILTMGLISHIISQRYVHQYQ</sequence>
<proteinExistence type="predicted"/>
<feature type="transmembrane region" description="Helical" evidence="6">
    <location>
        <begin position="136"/>
        <end position="157"/>
    </location>
</feature>
<evidence type="ECO:0000256" key="6">
    <source>
        <dbReference type="SAM" id="Phobius"/>
    </source>
</evidence>
<accession>A0A418JJK7</accession>
<evidence type="ECO:0000256" key="4">
    <source>
        <dbReference type="ARBA" id="ARBA00022989"/>
    </source>
</evidence>
<feature type="transmembrane region" description="Helical" evidence="6">
    <location>
        <begin position="214"/>
        <end position="238"/>
    </location>
</feature>
<feature type="transmembrane region" description="Helical" evidence="6">
    <location>
        <begin position="82"/>
        <end position="102"/>
    </location>
</feature>
<dbReference type="SUPFAM" id="SSF103473">
    <property type="entry name" value="MFS general substrate transporter"/>
    <property type="match status" value="1"/>
</dbReference>
<dbReference type="GO" id="GO:0022857">
    <property type="term" value="F:transmembrane transporter activity"/>
    <property type="evidence" value="ECO:0007669"/>
    <property type="project" value="InterPro"/>
</dbReference>
<dbReference type="STRING" id="1284.SHYC_01495"/>
<keyword evidence="2" id="KW-0813">Transport</keyword>
<feature type="transmembrane region" description="Helical" evidence="6">
    <location>
        <begin position="108"/>
        <end position="129"/>
    </location>
</feature>
<evidence type="ECO:0000313" key="8">
    <source>
        <dbReference type="EMBL" id="RIO46112.1"/>
    </source>
</evidence>
<dbReference type="PROSITE" id="PS50850">
    <property type="entry name" value="MFS"/>
    <property type="match status" value="1"/>
</dbReference>
<dbReference type="InterPro" id="IPR036259">
    <property type="entry name" value="MFS_trans_sf"/>
</dbReference>
<evidence type="ECO:0000256" key="5">
    <source>
        <dbReference type="ARBA" id="ARBA00023136"/>
    </source>
</evidence>
<name>A0A418JJK7_STAHY</name>